<accession>A0ABQ7GKS6</accession>
<evidence type="ECO:0008006" key="4">
    <source>
        <dbReference type="Google" id="ProtNLM"/>
    </source>
</evidence>
<reference evidence="2" key="1">
    <citation type="submission" date="2017-08" db="EMBL/GenBank/DDBJ databases">
        <authorList>
            <person name="Polle J.E."/>
            <person name="Barry K."/>
            <person name="Cushman J."/>
            <person name="Schmutz J."/>
            <person name="Tran D."/>
            <person name="Hathwaick L.T."/>
            <person name="Yim W.C."/>
            <person name="Jenkins J."/>
            <person name="Mckie-Krisberg Z.M."/>
            <person name="Prochnik S."/>
            <person name="Lindquist E."/>
            <person name="Dockter R.B."/>
            <person name="Adam C."/>
            <person name="Molina H."/>
            <person name="Bunkerborg J."/>
            <person name="Jin E."/>
            <person name="Buchheim M."/>
            <person name="Magnuson J."/>
        </authorList>
    </citation>
    <scope>NUCLEOTIDE SEQUENCE</scope>
    <source>
        <strain evidence="2">CCAP 19/18</strain>
    </source>
</reference>
<name>A0ABQ7GKS6_DUNSA</name>
<proteinExistence type="predicted"/>
<dbReference type="Proteomes" id="UP000815325">
    <property type="component" value="Unassembled WGS sequence"/>
</dbReference>
<protein>
    <recommendedName>
        <fullName evidence="4">Secreted protein</fullName>
    </recommendedName>
</protein>
<evidence type="ECO:0000313" key="3">
    <source>
        <dbReference type="Proteomes" id="UP000815325"/>
    </source>
</evidence>
<gene>
    <name evidence="2" type="ORF">DUNSADRAFT_7756</name>
</gene>
<organism evidence="2 3">
    <name type="scientific">Dunaliella salina</name>
    <name type="common">Green alga</name>
    <name type="synonym">Protococcus salinus</name>
    <dbReference type="NCBI Taxonomy" id="3046"/>
    <lineage>
        <taxon>Eukaryota</taxon>
        <taxon>Viridiplantae</taxon>
        <taxon>Chlorophyta</taxon>
        <taxon>core chlorophytes</taxon>
        <taxon>Chlorophyceae</taxon>
        <taxon>CS clade</taxon>
        <taxon>Chlamydomonadales</taxon>
        <taxon>Dunaliellaceae</taxon>
        <taxon>Dunaliella</taxon>
    </lineage>
</organism>
<comment type="caution">
    <text evidence="2">The sequence shown here is derived from an EMBL/GenBank/DDBJ whole genome shotgun (WGS) entry which is preliminary data.</text>
</comment>
<keyword evidence="3" id="KW-1185">Reference proteome</keyword>
<keyword evidence="1" id="KW-0732">Signal</keyword>
<evidence type="ECO:0000256" key="1">
    <source>
        <dbReference type="SAM" id="SignalP"/>
    </source>
</evidence>
<evidence type="ECO:0000313" key="2">
    <source>
        <dbReference type="EMBL" id="KAF5835214.1"/>
    </source>
</evidence>
<sequence length="107" mass="11836">MCGAGHIIVCWLQLFSPLVRLHMFPEVLCGLLQGSEDFSERATVQVRPVIQSTMSVGLMYPLAIGTIHAARLRVARSSAPSNVVHFLCLVLEENKFFSILDGVTYKC</sequence>
<feature type="chain" id="PRO_5046222520" description="Secreted protein" evidence="1">
    <location>
        <begin position="22"/>
        <end position="107"/>
    </location>
</feature>
<feature type="signal peptide" evidence="1">
    <location>
        <begin position="1"/>
        <end position="21"/>
    </location>
</feature>
<dbReference type="EMBL" id="MU069717">
    <property type="protein sequence ID" value="KAF5835214.1"/>
    <property type="molecule type" value="Genomic_DNA"/>
</dbReference>